<feature type="transmembrane region" description="Helical" evidence="7">
    <location>
        <begin position="142"/>
        <end position="160"/>
    </location>
</feature>
<keyword evidence="6" id="KW-0769">Symport</keyword>
<dbReference type="EMBL" id="JAHESF010000031">
    <property type="protein sequence ID" value="MBT1699883.1"/>
    <property type="molecule type" value="Genomic_DNA"/>
</dbReference>
<gene>
    <name evidence="8" type="ORF">KK083_23555</name>
</gene>
<protein>
    <recommendedName>
        <fullName evidence="6">Transporter</fullName>
    </recommendedName>
</protein>
<dbReference type="PROSITE" id="PS00610">
    <property type="entry name" value="NA_NEUROTRAN_SYMP_1"/>
    <property type="match status" value="1"/>
</dbReference>
<dbReference type="NCBIfam" id="NF037979">
    <property type="entry name" value="Na_transp"/>
    <property type="match status" value="1"/>
</dbReference>
<comment type="similarity">
    <text evidence="6">Belongs to the sodium:neurotransmitter symporter (SNF) (TC 2.A.22) family.</text>
</comment>
<evidence type="ECO:0000256" key="4">
    <source>
        <dbReference type="ARBA" id="ARBA00022989"/>
    </source>
</evidence>
<dbReference type="InterPro" id="IPR037272">
    <property type="entry name" value="SNS_sf"/>
</dbReference>
<feature type="transmembrane region" description="Helical" evidence="7">
    <location>
        <begin position="306"/>
        <end position="328"/>
    </location>
</feature>
<comment type="subcellular location">
    <subcellularLocation>
        <location evidence="1">Membrane</location>
        <topology evidence="1">Multi-pass membrane protein</topology>
    </subcellularLocation>
</comment>
<dbReference type="AlphaFoldDB" id="A0AAP2DRA1"/>
<dbReference type="RefSeq" id="WP_254168113.1">
    <property type="nucleotide sequence ID" value="NZ_JAHESF010000031.1"/>
</dbReference>
<accession>A0AAP2DRA1</accession>
<proteinExistence type="inferred from homology"/>
<dbReference type="CDD" id="cd10336">
    <property type="entry name" value="SLC6sbd_Tyt1-Like"/>
    <property type="match status" value="1"/>
</dbReference>
<feature type="transmembrane region" description="Helical" evidence="7">
    <location>
        <begin position="84"/>
        <end position="102"/>
    </location>
</feature>
<dbReference type="InterPro" id="IPR047218">
    <property type="entry name" value="YocR/YhdH-like"/>
</dbReference>
<evidence type="ECO:0000256" key="1">
    <source>
        <dbReference type="ARBA" id="ARBA00004141"/>
    </source>
</evidence>
<feature type="transmembrane region" description="Helical" evidence="7">
    <location>
        <begin position="386"/>
        <end position="406"/>
    </location>
</feature>
<dbReference type="GO" id="GO:0016020">
    <property type="term" value="C:membrane"/>
    <property type="evidence" value="ECO:0007669"/>
    <property type="project" value="UniProtKB-SubCell"/>
</dbReference>
<evidence type="ECO:0000256" key="7">
    <source>
        <dbReference type="SAM" id="Phobius"/>
    </source>
</evidence>
<evidence type="ECO:0000256" key="3">
    <source>
        <dbReference type="ARBA" id="ARBA00022692"/>
    </source>
</evidence>
<dbReference type="PROSITE" id="PS50267">
    <property type="entry name" value="NA_NEUROTRAN_SYMP_3"/>
    <property type="match status" value="1"/>
</dbReference>
<name>A0AAP2DRA1_9BACT</name>
<feature type="transmembrane region" description="Helical" evidence="7">
    <location>
        <begin position="340"/>
        <end position="365"/>
    </location>
</feature>
<dbReference type="PANTHER" id="PTHR42948">
    <property type="entry name" value="TRANSPORTER"/>
    <property type="match status" value="1"/>
</dbReference>
<dbReference type="Pfam" id="PF00209">
    <property type="entry name" value="SNF"/>
    <property type="match status" value="2"/>
</dbReference>
<evidence type="ECO:0000313" key="8">
    <source>
        <dbReference type="EMBL" id="MBT1699883.1"/>
    </source>
</evidence>
<feature type="transmembrane region" description="Helical" evidence="7">
    <location>
        <begin position="243"/>
        <end position="269"/>
    </location>
</feature>
<dbReference type="GO" id="GO:0015293">
    <property type="term" value="F:symporter activity"/>
    <property type="evidence" value="ECO:0007669"/>
    <property type="project" value="UniProtKB-KW"/>
</dbReference>
<feature type="transmembrane region" description="Helical" evidence="7">
    <location>
        <begin position="7"/>
        <end position="28"/>
    </location>
</feature>
<keyword evidence="2 6" id="KW-0813">Transport</keyword>
<feature type="transmembrane region" description="Helical" evidence="7">
    <location>
        <begin position="426"/>
        <end position="449"/>
    </location>
</feature>
<evidence type="ECO:0000256" key="6">
    <source>
        <dbReference type="RuleBase" id="RU003732"/>
    </source>
</evidence>
<comment type="caution">
    <text evidence="8">The sequence shown here is derived from an EMBL/GenBank/DDBJ whole genome shotgun (WGS) entry which is preliminary data.</text>
</comment>
<evidence type="ECO:0000313" key="9">
    <source>
        <dbReference type="Proteomes" id="UP001319200"/>
    </source>
</evidence>
<dbReference type="InterPro" id="IPR000175">
    <property type="entry name" value="Na/ntran_symport"/>
</dbReference>
<sequence>MSNRGNFSGRLGFILAATGSAIGLSNIWRFPYLAGQNGGAVFLFIYLLCIFLFCFPVMVGEIAIGRAAGTDAYGAYTKLGGKKWGLLGLFGVVSGIFILSYYNVVAGWAFGYFIETAFGPLLEANDYGAFFREFVNNIGHNFFYALGFLALTGWAVVRGIQKGIETANRILMPSLFLILLGLIIYSLTLPNAMAGIRFYLIPDFSEITAQTVFDALRLSFFTLSLGIGGLITYGSYVKKSEDIVYASSVVTWADTIVAFLAGLMVFPLVFSAGQSPAEGPALVFMVMPEIFQGMGPVIGRIVGSAFFLLLCFAALPSCISLLELPVAYFVDEKKWPRKKVVWVLCGVIFLIGLPSLMSFGAVPALNKLMFYKERDFLTFVADLTDITLTIGGCLMCIFIIGRWKLFNMNAELTQGNPGFPGSFAQAYINFTITWICPLLLGVLSVLIIIDKFWGLDAINL</sequence>
<keyword evidence="4 7" id="KW-1133">Transmembrane helix</keyword>
<reference evidence="8 9" key="1">
    <citation type="submission" date="2021-05" db="EMBL/GenBank/DDBJ databases">
        <title>A Polyphasic approach of four new species of the genus Ohtaekwangia: Ohtaekwangia histidinii sp. nov., Ohtaekwangia cretensis sp. nov., Ohtaekwangia indiensis sp. nov., Ohtaekwangia reichenbachii sp. nov. from diverse environment.</title>
        <authorList>
            <person name="Octaviana S."/>
        </authorList>
    </citation>
    <scope>NUCLEOTIDE SEQUENCE [LARGE SCALE GENOMIC DNA]</scope>
    <source>
        <strain evidence="8 9">PWU4</strain>
    </source>
</reference>
<evidence type="ECO:0000256" key="2">
    <source>
        <dbReference type="ARBA" id="ARBA00022448"/>
    </source>
</evidence>
<dbReference type="Proteomes" id="UP001319200">
    <property type="component" value="Unassembled WGS sequence"/>
</dbReference>
<organism evidence="8 9">
    <name type="scientific">Chryseosolibacter histidini</name>
    <dbReference type="NCBI Taxonomy" id="2782349"/>
    <lineage>
        <taxon>Bacteria</taxon>
        <taxon>Pseudomonadati</taxon>
        <taxon>Bacteroidota</taxon>
        <taxon>Cytophagia</taxon>
        <taxon>Cytophagales</taxon>
        <taxon>Chryseotaleaceae</taxon>
        <taxon>Chryseosolibacter</taxon>
    </lineage>
</organism>
<dbReference type="PANTHER" id="PTHR42948:SF1">
    <property type="entry name" value="TRANSPORTER"/>
    <property type="match status" value="1"/>
</dbReference>
<feature type="transmembrane region" description="Helical" evidence="7">
    <location>
        <begin position="40"/>
        <end position="64"/>
    </location>
</feature>
<keyword evidence="5 7" id="KW-0472">Membrane</keyword>
<evidence type="ECO:0000256" key="5">
    <source>
        <dbReference type="ARBA" id="ARBA00023136"/>
    </source>
</evidence>
<dbReference type="SUPFAM" id="SSF161070">
    <property type="entry name" value="SNF-like"/>
    <property type="match status" value="1"/>
</dbReference>
<feature type="transmembrane region" description="Helical" evidence="7">
    <location>
        <begin position="172"/>
        <end position="196"/>
    </location>
</feature>
<keyword evidence="9" id="KW-1185">Reference proteome</keyword>
<keyword evidence="3 6" id="KW-0812">Transmembrane</keyword>
<dbReference type="PRINTS" id="PR00176">
    <property type="entry name" value="NANEUSMPORT"/>
</dbReference>
<feature type="transmembrane region" description="Helical" evidence="7">
    <location>
        <begin position="216"/>
        <end position="236"/>
    </location>
</feature>